<protein>
    <recommendedName>
        <fullName evidence="9">Threonine/Serine exporter ThrE domain-containing protein</fullName>
    </recommendedName>
</protein>
<feature type="transmembrane region" description="Helical" evidence="8">
    <location>
        <begin position="79"/>
        <end position="100"/>
    </location>
</feature>
<dbReference type="Pfam" id="PF12821">
    <property type="entry name" value="ThrE_2"/>
    <property type="match status" value="1"/>
</dbReference>
<evidence type="ECO:0000313" key="10">
    <source>
        <dbReference type="EMBL" id="RAK49498.1"/>
    </source>
</evidence>
<dbReference type="EMBL" id="PZJG01000003">
    <property type="protein sequence ID" value="RAK49498.1"/>
    <property type="molecule type" value="Genomic_DNA"/>
</dbReference>
<dbReference type="GO" id="GO:0015744">
    <property type="term" value="P:succinate transport"/>
    <property type="evidence" value="ECO:0007669"/>
    <property type="project" value="TreeGrafter"/>
</dbReference>
<dbReference type="PANTHER" id="PTHR34390:SF1">
    <property type="entry name" value="SUCCINATE TRANSPORTER SUBUNIT YJJB-RELATED"/>
    <property type="match status" value="1"/>
</dbReference>
<dbReference type="Proteomes" id="UP000249579">
    <property type="component" value="Unassembled WGS sequence"/>
</dbReference>
<keyword evidence="5 8" id="KW-1133">Transmembrane helix</keyword>
<evidence type="ECO:0000256" key="6">
    <source>
        <dbReference type="ARBA" id="ARBA00023136"/>
    </source>
</evidence>
<dbReference type="InterPro" id="IPR050539">
    <property type="entry name" value="ThrE_Dicarb/AminoAcid_Exp"/>
</dbReference>
<feature type="transmembrane region" description="Helical" evidence="8">
    <location>
        <begin position="28"/>
        <end position="46"/>
    </location>
</feature>
<dbReference type="PANTHER" id="PTHR34390">
    <property type="entry name" value="UPF0442 PROTEIN YJJB-RELATED"/>
    <property type="match status" value="1"/>
</dbReference>
<keyword evidence="4 8" id="KW-0812">Transmembrane</keyword>
<keyword evidence="2" id="KW-1003">Cell membrane</keyword>
<feature type="transmembrane region" description="Helical" evidence="8">
    <location>
        <begin position="6"/>
        <end position="23"/>
    </location>
</feature>
<reference evidence="10 11" key="1">
    <citation type="journal article" date="2018" name="Front. Microbiol.">
        <title>Description and Comparative Genomics of Macrococcus caseolyticus subsp. hominis subsp. nov., Macrococcus goetzii sp. nov., Macrococcus epidermidis sp. nov., and Macrococcus bohemicus sp. nov., Novel Macrococci From Human Clinical Material With Virulence Potential and Suspected Uptake of Foreign DNA by Natural Transformation.</title>
        <authorList>
            <person name="Maslanova I."/>
            <person name="Wertheimer Z."/>
            <person name="Sedlacek I."/>
            <person name="Svec P."/>
            <person name="Indrakova A."/>
            <person name="Kovarovic V."/>
            <person name="Schumann P."/>
            <person name="Sproer C."/>
            <person name="Kralova S."/>
            <person name="Sedo O."/>
            <person name="Kristofova L."/>
            <person name="Vrbovska V."/>
            <person name="Fuzik T."/>
            <person name="Petras P."/>
            <person name="Zdrahal Z."/>
            <person name="Ruzickova V."/>
            <person name="Doskar J."/>
            <person name="Pantucek R."/>
        </authorList>
    </citation>
    <scope>NUCLEOTIDE SEQUENCE [LARGE SCALE GENOMIC DNA]</scope>
    <source>
        <strain evidence="10 11">03/115</strain>
    </source>
</reference>
<dbReference type="OrthoDB" id="9810047at2"/>
<evidence type="ECO:0000259" key="9">
    <source>
        <dbReference type="Pfam" id="PF12821"/>
    </source>
</evidence>
<name>A0A328A7R0_9STAP</name>
<evidence type="ECO:0000256" key="3">
    <source>
        <dbReference type="ARBA" id="ARBA00022519"/>
    </source>
</evidence>
<evidence type="ECO:0000256" key="4">
    <source>
        <dbReference type="ARBA" id="ARBA00022692"/>
    </source>
</evidence>
<gene>
    <name evidence="10" type="ORF">BHX94_06720</name>
</gene>
<keyword evidence="3" id="KW-0997">Cell inner membrane</keyword>
<proteinExistence type="inferred from homology"/>
<evidence type="ECO:0000313" key="11">
    <source>
        <dbReference type="Proteomes" id="UP000249579"/>
    </source>
</evidence>
<feature type="domain" description="Threonine/Serine exporter ThrE" evidence="9">
    <location>
        <begin position="7"/>
        <end position="134"/>
    </location>
</feature>
<organism evidence="10 11">
    <name type="scientific">Macrococcoides bohemicum</name>
    <dbReference type="NCBI Taxonomy" id="1903056"/>
    <lineage>
        <taxon>Bacteria</taxon>
        <taxon>Bacillati</taxon>
        <taxon>Bacillota</taxon>
        <taxon>Bacilli</taxon>
        <taxon>Bacillales</taxon>
        <taxon>Staphylococcaceae</taxon>
        <taxon>Macrococcoides</taxon>
    </lineage>
</organism>
<evidence type="ECO:0000256" key="8">
    <source>
        <dbReference type="SAM" id="Phobius"/>
    </source>
</evidence>
<evidence type="ECO:0000256" key="5">
    <source>
        <dbReference type="ARBA" id="ARBA00022989"/>
    </source>
</evidence>
<dbReference type="InterPro" id="IPR024528">
    <property type="entry name" value="ThrE_2"/>
</dbReference>
<accession>A0A328A7R0</accession>
<evidence type="ECO:0000256" key="7">
    <source>
        <dbReference type="ARBA" id="ARBA00034125"/>
    </source>
</evidence>
<dbReference type="RefSeq" id="WP_111745524.1">
    <property type="nucleotide sequence ID" value="NZ_JBHSQY010000002.1"/>
</dbReference>
<keyword evidence="6 8" id="KW-0472">Membrane</keyword>
<feature type="transmembrane region" description="Helical" evidence="8">
    <location>
        <begin position="52"/>
        <end position="72"/>
    </location>
</feature>
<feature type="transmembrane region" description="Helical" evidence="8">
    <location>
        <begin position="120"/>
        <end position="140"/>
    </location>
</feature>
<comment type="caution">
    <text evidence="10">The sequence shown here is derived from an EMBL/GenBank/DDBJ whole genome shotgun (WGS) entry which is preliminary data.</text>
</comment>
<comment type="similarity">
    <text evidence="7">Belongs to the ThrE exporter (TC 2.A.79) family.</text>
</comment>
<evidence type="ECO:0000256" key="1">
    <source>
        <dbReference type="ARBA" id="ARBA00004651"/>
    </source>
</evidence>
<sequence>MLTLLFQTIISFFASVFFAIVFNAPRKLLIACGFVGAIGWMVFTIAESTELTLAVGVFLGSLSLSLCAHLFARYYKRPVIIFNVAGIIPLVPGGVAYDATKNLIISDFSEALAKGMEATLASGAIAFGLLIAEILFQTFLKGYTRFKYNKYRRKKGEKPIKL</sequence>
<comment type="subcellular location">
    <subcellularLocation>
        <location evidence="1">Cell membrane</location>
        <topology evidence="1">Multi-pass membrane protein</topology>
    </subcellularLocation>
</comment>
<dbReference type="AlphaFoldDB" id="A0A328A7R0"/>
<evidence type="ECO:0000256" key="2">
    <source>
        <dbReference type="ARBA" id="ARBA00022475"/>
    </source>
</evidence>
<dbReference type="GO" id="GO:0005886">
    <property type="term" value="C:plasma membrane"/>
    <property type="evidence" value="ECO:0007669"/>
    <property type="project" value="UniProtKB-SubCell"/>
</dbReference>